<feature type="domain" description="Kinesin motor" evidence="8">
    <location>
        <begin position="266"/>
        <end position="592"/>
    </location>
</feature>
<dbReference type="PROSITE" id="PS50067">
    <property type="entry name" value="KINESIN_MOTOR_2"/>
    <property type="match status" value="1"/>
</dbReference>
<dbReference type="GO" id="GO:0005524">
    <property type="term" value="F:ATP binding"/>
    <property type="evidence" value="ECO:0007669"/>
    <property type="project" value="UniProtKB-UniRule"/>
</dbReference>
<keyword evidence="6" id="KW-0547">Nucleotide-binding</keyword>
<dbReference type="EMBL" id="GG663751">
    <property type="protein sequence ID" value="EEH51427.1"/>
    <property type="molecule type" value="Genomic_DNA"/>
</dbReference>
<feature type="region of interest" description="Disordered" evidence="7">
    <location>
        <begin position="826"/>
        <end position="879"/>
    </location>
</feature>
<dbReference type="InterPro" id="IPR027640">
    <property type="entry name" value="Kinesin-like_fam"/>
</dbReference>
<proteinExistence type="inferred from homology"/>
<dbReference type="Pfam" id="PF00225">
    <property type="entry name" value="Kinesin"/>
    <property type="match status" value="1"/>
</dbReference>
<feature type="compositionally biased region" description="Polar residues" evidence="7">
    <location>
        <begin position="736"/>
        <end position="745"/>
    </location>
</feature>
<dbReference type="GO" id="GO:0007019">
    <property type="term" value="P:microtubule depolymerization"/>
    <property type="evidence" value="ECO:0007669"/>
    <property type="project" value="TreeGrafter"/>
</dbReference>
<dbReference type="InterPro" id="IPR036961">
    <property type="entry name" value="Kinesin_motor_dom_sf"/>
</dbReference>
<dbReference type="KEGG" id="mpp:MICPUCDRAFT_43440"/>
<dbReference type="InterPro" id="IPR013761">
    <property type="entry name" value="SAM/pointed_sf"/>
</dbReference>
<dbReference type="STRING" id="564608.C1N8Y4"/>
<dbReference type="OMA" id="MLSQPVY"/>
<feature type="region of interest" description="Disordered" evidence="7">
    <location>
        <begin position="623"/>
        <end position="679"/>
    </location>
</feature>
<evidence type="ECO:0000256" key="5">
    <source>
        <dbReference type="ARBA" id="ARBA00023212"/>
    </source>
</evidence>
<dbReference type="PANTHER" id="PTHR47971:SF8">
    <property type="entry name" value="KINESIN-LIKE PROTEIN"/>
    <property type="match status" value="1"/>
</dbReference>
<feature type="region of interest" description="Disordered" evidence="7">
    <location>
        <begin position="295"/>
        <end position="315"/>
    </location>
</feature>
<dbReference type="GO" id="GO:0005874">
    <property type="term" value="C:microtubule"/>
    <property type="evidence" value="ECO:0007669"/>
    <property type="project" value="UniProtKB-KW"/>
</dbReference>
<dbReference type="GO" id="GO:0007018">
    <property type="term" value="P:microtubule-based movement"/>
    <property type="evidence" value="ECO:0007669"/>
    <property type="project" value="InterPro"/>
</dbReference>
<comment type="subcellular location">
    <subcellularLocation>
        <location evidence="1">Cytoplasm</location>
        <location evidence="1">Cytoskeleton</location>
    </subcellularLocation>
</comment>
<evidence type="ECO:0000256" key="7">
    <source>
        <dbReference type="SAM" id="MobiDB-lite"/>
    </source>
</evidence>
<evidence type="ECO:0000256" key="6">
    <source>
        <dbReference type="PROSITE-ProRule" id="PRU00283"/>
    </source>
</evidence>
<feature type="region of interest" description="Disordered" evidence="7">
    <location>
        <begin position="1"/>
        <end position="26"/>
    </location>
</feature>
<keyword evidence="4 6" id="KW-0505">Motor protein</keyword>
<dbReference type="AlphaFoldDB" id="C1N8Y4"/>
<dbReference type="SUPFAM" id="SSF47769">
    <property type="entry name" value="SAM/Pointed domain"/>
    <property type="match status" value="1"/>
</dbReference>
<dbReference type="SUPFAM" id="SSF52540">
    <property type="entry name" value="P-loop containing nucleoside triphosphate hydrolases"/>
    <property type="match status" value="1"/>
</dbReference>
<dbReference type="Proteomes" id="UP000001876">
    <property type="component" value="Unassembled WGS sequence"/>
</dbReference>
<feature type="region of interest" description="Disordered" evidence="7">
    <location>
        <begin position="95"/>
        <end position="124"/>
    </location>
</feature>
<dbReference type="CDD" id="cd09541">
    <property type="entry name" value="SAM_KIF24-like"/>
    <property type="match status" value="1"/>
</dbReference>
<sequence length="989" mass="101793">MTLSHGGKENASGGDRGAAPHPPDGGCGRVRGWLSRAGLHAYHEAFARTTERSFGALMMSDFASHGVVDTADKQKLFRLIKTLNSEGAFRSARSAAAAGERSRGANAMNNNGPKSSRDGGVDPAAVFTPEARRRYDDVIRAEPNLSPLLSSPVDVDDDLLREAHGVAGGLDAEGGSLLDLRDRGGLGEDFLTRVIASPGGDSGGDLSASPLEKLHELSREYNNNNNATTTEEETAERRAFLDATTTKIEPASSPARVASFDGDRSKIRVVVRKRPMNRKEHELGQEDIVTMNRADRNRSGDAGTTGTTGTTGLGGRGIPGKVVVWEPRQKVDLTRYTERHEFAFDEVYPESSNNDEIYRDCVKPLVGSIFHRCKVTCFAYGQTGSGKTHTMSPLPIRAAGEILAYLARPENASLALHVSFFEIYGGKVYDLLNGRRKLVIREDARSQMCVVGLQEFEIADVDLVERLIEHGTAARCVGSTGANAESSRSHAILQLALKRRGGSCGGSGGGVGSGGDASGAKNDAESIAREAAETLQMPPSVAARMAANEKVRSPHTGPRDARTVMIANVSPATGSCEHTLNTLRYAYRVKELRGDGGGNGGGGGGGGKKSVVGAGRALAADGVTPINAGTSSSSSSGRGGADASEPAIPLERPEPSRVRPSTAREGGRYGYANAGGGAAGARGVAALSSRDVSGGASSADDAATAADPRTTAFDPTAPAVATKRPTTANGGDASSVRRSLNSLKLTSADRRAANASGGGGSPAKGSPRKPPPSSSSGSGSGSSRIPRPSTAPPSRASPTKAAAARRAAAERVAAVIAEREEKERGAAAAAAAAASPPGGLPPTPKRAGPGGGGPGAVGGKSRLATAATTKTRAATHAATAMSPSAAAAAAARAAADGTGPPVDAAKMEEEEVIAAHRATIEQTMELVKAEMKLLSDVDKPGSAIDAYVEKLSRGLEKKATAIDALRAKVNAFQTHLREEEILSACVGLN</sequence>
<comment type="similarity">
    <text evidence="6">Belongs to the TRAFAC class myosin-kinesin ATPase superfamily. Kinesin family.</text>
</comment>
<evidence type="ECO:0000256" key="2">
    <source>
        <dbReference type="ARBA" id="ARBA00022490"/>
    </source>
</evidence>
<dbReference type="GeneID" id="9689802"/>
<dbReference type="InterPro" id="IPR001752">
    <property type="entry name" value="Kinesin_motor_dom"/>
</dbReference>
<name>C1N8Y4_MICPC</name>
<feature type="binding site" evidence="6">
    <location>
        <begin position="381"/>
        <end position="388"/>
    </location>
    <ligand>
        <name>ATP</name>
        <dbReference type="ChEBI" id="CHEBI:30616"/>
    </ligand>
</feature>
<dbReference type="eggNOG" id="KOG0246">
    <property type="taxonomic scope" value="Eukaryota"/>
</dbReference>
<organism evidence="10">
    <name type="scientific">Micromonas pusilla (strain CCMP1545)</name>
    <name type="common">Picoplanktonic green alga</name>
    <dbReference type="NCBI Taxonomy" id="564608"/>
    <lineage>
        <taxon>Eukaryota</taxon>
        <taxon>Viridiplantae</taxon>
        <taxon>Chlorophyta</taxon>
        <taxon>Mamiellophyceae</taxon>
        <taxon>Mamiellales</taxon>
        <taxon>Mamiellaceae</taxon>
        <taxon>Micromonas</taxon>
    </lineage>
</organism>
<dbReference type="GO" id="GO:0003777">
    <property type="term" value="F:microtubule motor activity"/>
    <property type="evidence" value="ECO:0007669"/>
    <property type="project" value="InterPro"/>
</dbReference>
<dbReference type="PRINTS" id="PR00380">
    <property type="entry name" value="KINESINHEAVY"/>
</dbReference>
<evidence type="ECO:0000313" key="10">
    <source>
        <dbReference type="Proteomes" id="UP000001876"/>
    </source>
</evidence>
<keyword evidence="6" id="KW-0067">ATP-binding</keyword>
<reference evidence="9 10" key="1">
    <citation type="journal article" date="2009" name="Science">
        <title>Green evolution and dynamic adaptations revealed by genomes of the marine picoeukaryotes Micromonas.</title>
        <authorList>
            <person name="Worden A.Z."/>
            <person name="Lee J.H."/>
            <person name="Mock T."/>
            <person name="Rouze P."/>
            <person name="Simmons M.P."/>
            <person name="Aerts A.L."/>
            <person name="Allen A.E."/>
            <person name="Cuvelier M.L."/>
            <person name="Derelle E."/>
            <person name="Everett M.V."/>
            <person name="Foulon E."/>
            <person name="Grimwood J."/>
            <person name="Gundlach H."/>
            <person name="Henrissat B."/>
            <person name="Napoli C."/>
            <person name="McDonald S.M."/>
            <person name="Parker M.S."/>
            <person name="Rombauts S."/>
            <person name="Salamov A."/>
            <person name="Von Dassow P."/>
            <person name="Badger J.H."/>
            <person name="Coutinho P.M."/>
            <person name="Demir E."/>
            <person name="Dubchak I."/>
            <person name="Gentemann C."/>
            <person name="Eikrem W."/>
            <person name="Gready J.E."/>
            <person name="John U."/>
            <person name="Lanier W."/>
            <person name="Lindquist E.A."/>
            <person name="Lucas S."/>
            <person name="Mayer K.F."/>
            <person name="Moreau H."/>
            <person name="Not F."/>
            <person name="Otillar R."/>
            <person name="Panaud O."/>
            <person name="Pangilinan J."/>
            <person name="Paulsen I."/>
            <person name="Piegu B."/>
            <person name="Poliakov A."/>
            <person name="Robbens S."/>
            <person name="Schmutz J."/>
            <person name="Toulza E."/>
            <person name="Wyss T."/>
            <person name="Zelensky A."/>
            <person name="Zhou K."/>
            <person name="Armbrust E.V."/>
            <person name="Bhattacharya D."/>
            <person name="Goodenough U.W."/>
            <person name="Van de Peer Y."/>
            <person name="Grigoriev I.V."/>
        </authorList>
    </citation>
    <scope>NUCLEOTIDE SEQUENCE [LARGE SCALE GENOMIC DNA]</scope>
    <source>
        <strain evidence="9 10">CCMP1545</strain>
    </source>
</reference>
<evidence type="ECO:0000313" key="9">
    <source>
        <dbReference type="EMBL" id="EEH51427.1"/>
    </source>
</evidence>
<dbReference type="RefSeq" id="XP_003064522.1">
    <property type="nucleotide sequence ID" value="XM_003064476.1"/>
</dbReference>
<protein>
    <submittedName>
        <fullName evidence="9">Predicted protein</fullName>
    </submittedName>
</protein>
<feature type="compositionally biased region" description="Gly residues" evidence="7">
    <location>
        <begin position="848"/>
        <end position="858"/>
    </location>
</feature>
<keyword evidence="3" id="KW-0493">Microtubule</keyword>
<feature type="compositionally biased region" description="Low complexity" evidence="7">
    <location>
        <begin position="864"/>
        <end position="879"/>
    </location>
</feature>
<dbReference type="InterPro" id="IPR027417">
    <property type="entry name" value="P-loop_NTPase"/>
</dbReference>
<dbReference type="OrthoDB" id="3176171at2759"/>
<evidence type="ECO:0000259" key="8">
    <source>
        <dbReference type="PROSITE" id="PS50067"/>
    </source>
</evidence>
<evidence type="ECO:0000256" key="1">
    <source>
        <dbReference type="ARBA" id="ARBA00004245"/>
    </source>
</evidence>
<keyword evidence="2" id="KW-0963">Cytoplasm</keyword>
<feature type="compositionally biased region" description="Low complexity" evidence="7">
    <location>
        <begin position="699"/>
        <end position="719"/>
    </location>
</feature>
<feature type="compositionally biased region" description="Low complexity" evidence="7">
    <location>
        <begin position="628"/>
        <end position="644"/>
    </location>
</feature>
<dbReference type="PANTHER" id="PTHR47971">
    <property type="entry name" value="KINESIN-RELATED PROTEIN 6"/>
    <property type="match status" value="1"/>
</dbReference>
<dbReference type="SMART" id="SM00129">
    <property type="entry name" value="KISc"/>
    <property type="match status" value="1"/>
</dbReference>
<dbReference type="GO" id="GO:0008017">
    <property type="term" value="F:microtubule binding"/>
    <property type="evidence" value="ECO:0007669"/>
    <property type="project" value="InterPro"/>
</dbReference>
<accession>C1N8Y4</accession>
<dbReference type="Gene3D" id="3.40.850.10">
    <property type="entry name" value="Kinesin motor domain"/>
    <property type="match status" value="2"/>
</dbReference>
<keyword evidence="10" id="KW-1185">Reference proteome</keyword>
<feature type="compositionally biased region" description="Low complexity" evidence="7">
    <location>
        <begin position="774"/>
        <end position="805"/>
    </location>
</feature>
<feature type="region of interest" description="Disordered" evidence="7">
    <location>
        <begin position="691"/>
        <end position="805"/>
    </location>
</feature>
<evidence type="ECO:0000256" key="3">
    <source>
        <dbReference type="ARBA" id="ARBA00022701"/>
    </source>
</evidence>
<keyword evidence="5" id="KW-0206">Cytoskeleton</keyword>
<gene>
    <name evidence="9" type="ORF">MICPUCDRAFT_43440</name>
</gene>
<evidence type="ECO:0000256" key="4">
    <source>
        <dbReference type="ARBA" id="ARBA00023175"/>
    </source>
</evidence>